<dbReference type="Proteomes" id="UP000836402">
    <property type="component" value="Unassembled WGS sequence"/>
</dbReference>
<gene>
    <name evidence="1" type="ORF">JKIAZH3_G8646</name>
</gene>
<dbReference type="InterPro" id="IPR024747">
    <property type="entry name" value="Pyridox_Oxase-rel"/>
</dbReference>
<dbReference type="InterPro" id="IPR012349">
    <property type="entry name" value="Split_barrel_FMN-bd"/>
</dbReference>
<dbReference type="Pfam" id="PF12900">
    <property type="entry name" value="Pyridox_ox_2"/>
    <property type="match status" value="1"/>
</dbReference>
<evidence type="ECO:0000313" key="1">
    <source>
        <dbReference type="EMBL" id="CAD6954379.1"/>
    </source>
</evidence>
<dbReference type="EMBL" id="CAJHJG010006034">
    <property type="protein sequence ID" value="CAD6954379.1"/>
    <property type="molecule type" value="Genomic_DNA"/>
</dbReference>
<dbReference type="PANTHER" id="PTHR34071">
    <property type="entry name" value="5-NITROIMIDAZOLE ANTIBIOTICS RESISTANCE PROTEIN, NIMA-FAMILY-RELATED PROTEIN-RELATED"/>
    <property type="match status" value="1"/>
</dbReference>
<dbReference type="Gene3D" id="2.30.110.10">
    <property type="entry name" value="Electron Transport, Fmn-binding Protein, Chain A"/>
    <property type="match status" value="1"/>
</dbReference>
<sequence>MSASYEKTAANTIIRKADKATYDKAVVHGIVNACPIVHVAFVPDPYEPIPVVLPMIGVMARYPSSNSADEFCYLHGYTSARFFKQTTKEGENGDPEDGGLPVCISAASVDGLVLSLTPNSHSMNFRSAVLHGRATVLLDEAERLWAMETITNNVLPSRYAQTRVPPNATELTSTKILKVAITSASAKIRAAEPSDEKADLGREDVVGRVWTGVVPMSIRFGEAVPSSYNRVGEVPENIVGFDRTSDSHTYLRNCIFDAIQESQHGP</sequence>
<evidence type="ECO:0000313" key="2">
    <source>
        <dbReference type="Proteomes" id="UP000836402"/>
    </source>
</evidence>
<evidence type="ECO:0008006" key="3">
    <source>
        <dbReference type="Google" id="ProtNLM"/>
    </source>
</evidence>
<reference evidence="1" key="1">
    <citation type="submission" date="2020-10" db="EMBL/GenBank/DDBJ databases">
        <authorList>
            <person name="Sedaghatjoo S."/>
        </authorList>
    </citation>
    <scope>NUCLEOTIDE SEQUENCE</scope>
    <source>
        <strain evidence="1">AZH3</strain>
    </source>
</reference>
<name>A0ABN7J5U4_9BASI</name>
<accession>A0ABN7J5U4</accession>
<keyword evidence="2" id="KW-1185">Reference proteome</keyword>
<dbReference type="SUPFAM" id="SSF50475">
    <property type="entry name" value="FMN-binding split barrel"/>
    <property type="match status" value="1"/>
</dbReference>
<proteinExistence type="predicted"/>
<dbReference type="PANTHER" id="PTHR34071:SF2">
    <property type="entry name" value="FLAVIN-NUCLEOTIDE-BINDING PROTEIN"/>
    <property type="match status" value="1"/>
</dbReference>
<protein>
    <recommendedName>
        <fullName evidence="3">Flavin-nucleotide-binding protein</fullName>
    </recommendedName>
</protein>
<organism evidence="1 2">
    <name type="scientific">Tilletia caries</name>
    <name type="common">wheat bunt fungus</name>
    <dbReference type="NCBI Taxonomy" id="13290"/>
    <lineage>
        <taxon>Eukaryota</taxon>
        <taxon>Fungi</taxon>
        <taxon>Dikarya</taxon>
        <taxon>Basidiomycota</taxon>
        <taxon>Ustilaginomycotina</taxon>
        <taxon>Exobasidiomycetes</taxon>
        <taxon>Tilletiales</taxon>
        <taxon>Tilletiaceae</taxon>
        <taxon>Tilletia</taxon>
    </lineage>
</organism>
<comment type="caution">
    <text evidence="1">The sequence shown here is derived from an EMBL/GenBank/DDBJ whole genome shotgun (WGS) entry which is preliminary data.</text>
</comment>